<evidence type="ECO:0000256" key="3">
    <source>
        <dbReference type="ARBA" id="ARBA00022679"/>
    </source>
</evidence>
<dbReference type="GO" id="GO:0032259">
    <property type="term" value="P:methylation"/>
    <property type="evidence" value="ECO:0007669"/>
    <property type="project" value="UniProtKB-KW"/>
</dbReference>
<comment type="subcellular location">
    <subcellularLocation>
        <location evidence="1">Nucleus</location>
    </subcellularLocation>
</comment>
<keyword evidence="6" id="KW-0677">Repeat</keyword>
<keyword evidence="9" id="KW-0156">Chromatin regulator</keyword>
<organism evidence="18 19">
    <name type="scientific">Apostasia shenzhenica</name>
    <dbReference type="NCBI Taxonomy" id="1088818"/>
    <lineage>
        <taxon>Eukaryota</taxon>
        <taxon>Viridiplantae</taxon>
        <taxon>Streptophyta</taxon>
        <taxon>Embryophyta</taxon>
        <taxon>Tracheophyta</taxon>
        <taxon>Spermatophyta</taxon>
        <taxon>Magnoliopsida</taxon>
        <taxon>Liliopsida</taxon>
        <taxon>Asparagales</taxon>
        <taxon>Orchidaceae</taxon>
        <taxon>Apostasioideae</taxon>
        <taxon>Apostasia</taxon>
    </lineage>
</organism>
<evidence type="ECO:0000256" key="7">
    <source>
        <dbReference type="ARBA" id="ARBA00022771"/>
    </source>
</evidence>
<evidence type="ECO:0000256" key="2">
    <source>
        <dbReference type="ARBA" id="ARBA00022603"/>
    </source>
</evidence>
<dbReference type="SUPFAM" id="SSF82199">
    <property type="entry name" value="SET domain"/>
    <property type="match status" value="1"/>
</dbReference>
<gene>
    <name evidence="18" type="primary">ATX2</name>
    <name evidence="18" type="ORF">AXF42_Ash009337</name>
</gene>
<dbReference type="PROSITE" id="PS50868">
    <property type="entry name" value="POST_SET"/>
    <property type="match status" value="1"/>
</dbReference>
<dbReference type="PROSITE" id="PS51805">
    <property type="entry name" value="EPHD"/>
    <property type="match status" value="1"/>
</dbReference>
<dbReference type="Pfam" id="PF13832">
    <property type="entry name" value="zf-HC5HC2H_2"/>
    <property type="match status" value="1"/>
</dbReference>
<reference evidence="18 19" key="1">
    <citation type="journal article" date="2017" name="Nature">
        <title>The Apostasia genome and the evolution of orchids.</title>
        <authorList>
            <person name="Zhang G.Q."/>
            <person name="Liu K.W."/>
            <person name="Li Z."/>
            <person name="Lohaus R."/>
            <person name="Hsiao Y.Y."/>
            <person name="Niu S.C."/>
            <person name="Wang J.Y."/>
            <person name="Lin Y.C."/>
            <person name="Xu Q."/>
            <person name="Chen L.J."/>
            <person name="Yoshida K."/>
            <person name="Fujiwara S."/>
            <person name="Wang Z.W."/>
            <person name="Zhang Y.Q."/>
            <person name="Mitsuda N."/>
            <person name="Wang M."/>
            <person name="Liu G.H."/>
            <person name="Pecoraro L."/>
            <person name="Huang H.X."/>
            <person name="Xiao X.J."/>
            <person name="Lin M."/>
            <person name="Wu X.Y."/>
            <person name="Wu W.L."/>
            <person name="Chen Y.Y."/>
            <person name="Chang S.B."/>
            <person name="Sakamoto S."/>
            <person name="Ohme-Takagi M."/>
            <person name="Yagi M."/>
            <person name="Zeng S.J."/>
            <person name="Shen C.Y."/>
            <person name="Yeh C.M."/>
            <person name="Luo Y.B."/>
            <person name="Tsai W.C."/>
            <person name="Van de Peer Y."/>
            <person name="Liu Z.J."/>
        </authorList>
    </citation>
    <scope>NUCLEOTIDE SEQUENCE [LARGE SCALE GENOMIC DNA]</scope>
    <source>
        <strain evidence="19">cv. Shenzhen</strain>
        <tissue evidence="18">Stem</tissue>
    </source>
</reference>
<dbReference type="EMBL" id="KZ451917">
    <property type="protein sequence ID" value="PKA62451.1"/>
    <property type="molecule type" value="Genomic_DNA"/>
</dbReference>
<dbReference type="SMART" id="SM00508">
    <property type="entry name" value="PostSET"/>
    <property type="match status" value="1"/>
</dbReference>
<evidence type="ECO:0000256" key="13">
    <source>
        <dbReference type="PROSITE-ProRule" id="PRU00146"/>
    </source>
</evidence>
<keyword evidence="19" id="KW-1185">Reference proteome</keyword>
<evidence type="ECO:0000259" key="15">
    <source>
        <dbReference type="PROSITE" id="PS50280"/>
    </source>
</evidence>
<dbReference type="InterPro" id="IPR003616">
    <property type="entry name" value="Post-SET_dom"/>
</dbReference>
<dbReference type="InterPro" id="IPR034732">
    <property type="entry name" value="EPHD"/>
</dbReference>
<accession>A0A2I0B3T2</accession>
<dbReference type="Pfam" id="PF13831">
    <property type="entry name" value="PHD_2"/>
    <property type="match status" value="1"/>
</dbReference>
<dbReference type="SMART" id="SM00317">
    <property type="entry name" value="SET"/>
    <property type="match status" value="1"/>
</dbReference>
<keyword evidence="5" id="KW-0479">Metal-binding</keyword>
<dbReference type="OrthoDB" id="308383at2759"/>
<keyword evidence="8" id="KW-0862">Zinc</keyword>
<dbReference type="InterPro" id="IPR011011">
    <property type="entry name" value="Znf_FYVE_PHD"/>
</dbReference>
<name>A0A2I0B3T2_9ASPA</name>
<dbReference type="InterPro" id="IPR013083">
    <property type="entry name" value="Znf_RING/FYVE/PHD"/>
</dbReference>
<keyword evidence="4" id="KW-0949">S-adenosyl-L-methionine</keyword>
<dbReference type="CDD" id="cd15571">
    <property type="entry name" value="ePHD"/>
    <property type="match status" value="1"/>
</dbReference>
<evidence type="ECO:0000256" key="5">
    <source>
        <dbReference type="ARBA" id="ARBA00022723"/>
    </source>
</evidence>
<evidence type="ECO:0000259" key="17">
    <source>
        <dbReference type="PROSITE" id="PS51805"/>
    </source>
</evidence>
<evidence type="ECO:0000256" key="10">
    <source>
        <dbReference type="ARBA" id="ARBA00023015"/>
    </source>
</evidence>
<dbReference type="InterPro" id="IPR001214">
    <property type="entry name" value="SET_dom"/>
</dbReference>
<proteinExistence type="predicted"/>
<evidence type="ECO:0000256" key="9">
    <source>
        <dbReference type="ARBA" id="ARBA00022853"/>
    </source>
</evidence>
<evidence type="ECO:0000259" key="14">
    <source>
        <dbReference type="PROSITE" id="PS50016"/>
    </source>
</evidence>
<feature type="domain" description="Post-SET" evidence="16">
    <location>
        <begin position="1813"/>
        <end position="1829"/>
    </location>
</feature>
<evidence type="ECO:0000256" key="11">
    <source>
        <dbReference type="ARBA" id="ARBA00023163"/>
    </source>
</evidence>
<dbReference type="InterPro" id="IPR001965">
    <property type="entry name" value="Znf_PHD"/>
</dbReference>
<sequence>MSTNSYASGLMKSLQTADSHSCNLNSHKVDSSLSSEDVFREITPGNGILHQKAYTSWNGSLDTSFQGSGLPSLSFRGGLRVSCMNTAGELLVNEMGLLGVLCFCHMLPMSLAEFCQHSGLSSANPGEVIRFENGMRVAEWHKMCSGKFAPDASIGTDWSRHSSMKYSSIGSKASSFHSLPKNDVSMESVEALGRLGKSVEPRKNSLYDWCPDFVQRASLGKPVNNDPDNAYKSSGMEGNDLHLRSLACLAEKQKLHALQGISEFTIFSRPHSTSNEGEPIIRSKVFSGNNNSRDNSGNTSVYKASSVCKKTFSHDNHNSTQFNSPNEVHVIDDSDDADLRLGQPSQHKQSSSCLFSGTKDIPFQAASTFPKVQEYKQLTDETVCAREAKRARLVQPYPVTDASLSGRRLSQIGFGRTNCFSYSESEDLLKYARKDSSISLFLSQLNGGTDLSSSIDNVPDGNSYMESSSNSEFLLSRSNLSDFSKDNLGETEKASALNELDYFNERGQPSWCSNQSFGTLQMGPDCKNSNRHGNFPSLGIRDHYNHCIHSFKNPVFQSTELSSFDSKNLSSEAPTGGSSSNGGYIPDLSCLSCKQNIHLSQNAMDGKLGFWTFGRHEKQLSSSLNMHPQHGNLCCLSAFESHRKPCKDDLVSHKEGTHCSFHQDESDLHSLPNYCCKNDFGIARCKKPVSVVSHQCCSCVVSTQSTLSCSTIPSHVSDTDPQLSLSSREILNDSSIKTVEHELCIHKGKNLSISGKCCCAIFSKCLMGCCLNGAVKPAGGFNEQNFCGTCNKDIAFQRGPLAELDEFVCRKKRAISENNFQSGLWRDVTGMNVGYSVATTENIAKGGLEAPGVVKDLPEEIASKELDKTFRVCMSRNEHTSNLCSASSAPAITEASVEIDKRVVLLSNASSTKILQGSINDEGSGIEKCSSSDEVLGAKACEESPDTNSKGLTIKSGSCSISSNSSGHSMDDLTYISSCDRQKRLRKQDPVAHTDQENYCRSQQMSEETKLKRKESCCHLVHSEPSKLMDAKLYLTSSKFNEAVTKPVNFIHGTHKVSSKFLKIKQKQSRLSPCKYISLKKMKNYTNASKLDKLRVDMNNYVLEEPKFSAAMMETPNFTLQGKKQLKHREGHFDERPPKYRSLSCIGNSGNHETETYPIKKRPVVCGNFGIISSGESNTSEKPARILPLCLILKKAKIIKSNLELKPNTSVAQETEKACVDVKEPLLDGHEDAFLFNNKDFSEDACLGKNSNVCFDRYFMSGSEHYLSKLGCRKAYKSTSMSSGSNIQHSNASAIKQWIHRRNWSDSFTSNADSFCCVCGGSNKEELNCLLKCNRCLIKVHQACYGISKVPQGLWYCRPCKTNSRNIACVLCGYEDGAMTRALKCTNIVRSLLKAWKIATGYNSQKPVKKFGAADYQDRGPSLLESEYNFSLAVGLVSSEVNPDTAVNMIKHCQESIAQEPYSFPNKIQVFNSVIAGALDPSVMQWVHVVCGLWTPGTRCPNVNTMSSFDVSGASPSKKNNVCSICNRPGGSCIKCRVTNCSIYFHPWCAHQKGLLQSETEGDDSDKVGFYGRCILHASKHYHDADDDVHSLSAEAVRRREKDWTCARTERFKGRKNERSFNPNHPKSFRDRDACIVSQVQINAWVYINGQKSCSRSVVKPASPDVDYDLRKEYIRYKLIKGWKHLLVYKSGIHALGLYTSQFFAQGAMVVEYVGEVVGLRVADKRETEYQSGRQLQCKSACYFFRIDTEHIIDATRKGGIARFVNHSCQPNCVAKIISIRNDKKVIFLAERDIYPGEEITYDYHFNHEDEGKKIPCFCNSRNCRRYLN</sequence>
<dbReference type="EC" id="2.1.1.43" evidence="18"/>
<dbReference type="SMART" id="SM00249">
    <property type="entry name" value="PHD"/>
    <property type="match status" value="2"/>
</dbReference>
<dbReference type="PANTHER" id="PTHR45838">
    <property type="entry name" value="HISTONE-LYSINE-N-METHYLTRANSFERASE 2 KMT2 FAMILY MEMBER"/>
    <property type="match status" value="1"/>
</dbReference>
<evidence type="ECO:0000256" key="4">
    <source>
        <dbReference type="ARBA" id="ARBA00022691"/>
    </source>
</evidence>
<evidence type="ECO:0000256" key="8">
    <source>
        <dbReference type="ARBA" id="ARBA00022833"/>
    </source>
</evidence>
<evidence type="ECO:0000256" key="12">
    <source>
        <dbReference type="ARBA" id="ARBA00023242"/>
    </source>
</evidence>
<evidence type="ECO:0000313" key="18">
    <source>
        <dbReference type="EMBL" id="PKA62451.1"/>
    </source>
</evidence>
<feature type="domain" description="SET" evidence="15">
    <location>
        <begin position="1684"/>
        <end position="1805"/>
    </location>
</feature>
<dbReference type="GO" id="GO:0035097">
    <property type="term" value="C:histone methyltransferase complex"/>
    <property type="evidence" value="ECO:0007669"/>
    <property type="project" value="TreeGrafter"/>
</dbReference>
<dbReference type="SUPFAM" id="SSF57903">
    <property type="entry name" value="FYVE/PHD zinc finger"/>
    <property type="match status" value="1"/>
</dbReference>
<keyword evidence="3 18" id="KW-0808">Transferase</keyword>
<dbReference type="Gene3D" id="2.170.270.10">
    <property type="entry name" value="SET domain"/>
    <property type="match status" value="1"/>
</dbReference>
<feature type="domain" description="PHD-type" evidence="17">
    <location>
        <begin position="1465"/>
        <end position="1578"/>
    </location>
</feature>
<evidence type="ECO:0000313" key="19">
    <source>
        <dbReference type="Proteomes" id="UP000236161"/>
    </source>
</evidence>
<keyword evidence="2 18" id="KW-0489">Methyltransferase</keyword>
<keyword evidence="12" id="KW-0539">Nucleus</keyword>
<evidence type="ECO:0000259" key="16">
    <source>
        <dbReference type="PROSITE" id="PS50868"/>
    </source>
</evidence>
<dbReference type="STRING" id="1088818.A0A2I0B3T2"/>
<dbReference type="InterPro" id="IPR032308">
    <property type="entry name" value="TDBD"/>
</dbReference>
<dbReference type="GO" id="GO:0042800">
    <property type="term" value="F:histone H3K4 methyltransferase activity"/>
    <property type="evidence" value="ECO:0007669"/>
    <property type="project" value="TreeGrafter"/>
</dbReference>
<dbReference type="GO" id="GO:0008270">
    <property type="term" value="F:zinc ion binding"/>
    <property type="evidence" value="ECO:0007669"/>
    <property type="project" value="UniProtKB-KW"/>
</dbReference>
<feature type="domain" description="PHD-type" evidence="14">
    <location>
        <begin position="1313"/>
        <end position="1363"/>
    </location>
</feature>
<dbReference type="GO" id="GO:0045893">
    <property type="term" value="P:positive regulation of DNA-templated transcription"/>
    <property type="evidence" value="ECO:0007669"/>
    <property type="project" value="TreeGrafter"/>
</dbReference>
<dbReference type="PROSITE" id="PS50280">
    <property type="entry name" value="SET"/>
    <property type="match status" value="1"/>
</dbReference>
<dbReference type="Pfam" id="PF00856">
    <property type="entry name" value="SET"/>
    <property type="match status" value="1"/>
</dbReference>
<dbReference type="Proteomes" id="UP000236161">
    <property type="component" value="Unassembled WGS sequence"/>
</dbReference>
<keyword evidence="10" id="KW-0805">Transcription regulation</keyword>
<dbReference type="Gene3D" id="3.30.40.10">
    <property type="entry name" value="Zinc/RING finger domain, C3HC4 (zinc finger)"/>
    <property type="match status" value="2"/>
</dbReference>
<dbReference type="PROSITE" id="PS50016">
    <property type="entry name" value="ZF_PHD_2"/>
    <property type="match status" value="1"/>
</dbReference>
<dbReference type="InterPro" id="IPR019787">
    <property type="entry name" value="Znf_PHD-finger"/>
</dbReference>
<protein>
    <submittedName>
        <fullName evidence="18">Histone-lysine N-methyltransferase ATX2</fullName>
        <ecNumber evidence="18">2.1.1.43</ecNumber>
    </submittedName>
</protein>
<dbReference type="InterPro" id="IPR046341">
    <property type="entry name" value="SET_dom_sf"/>
</dbReference>
<dbReference type="PANTHER" id="PTHR45838:SF4">
    <property type="entry name" value="HISTONE-LYSINE N-METHYLTRANSFERASE TRITHORAX"/>
    <property type="match status" value="1"/>
</dbReference>
<dbReference type="Pfam" id="PF16135">
    <property type="entry name" value="TDBD"/>
    <property type="match status" value="1"/>
</dbReference>
<evidence type="ECO:0000256" key="6">
    <source>
        <dbReference type="ARBA" id="ARBA00022737"/>
    </source>
</evidence>
<keyword evidence="7 13" id="KW-0863">Zinc-finger</keyword>
<keyword evidence="11" id="KW-0804">Transcription</keyword>
<evidence type="ECO:0000256" key="1">
    <source>
        <dbReference type="ARBA" id="ARBA00004123"/>
    </source>
</evidence>